<gene>
    <name evidence="3" type="primary">LOC103328658</name>
</gene>
<evidence type="ECO:0000313" key="3">
    <source>
        <dbReference type="RefSeq" id="XP_008229288.1"/>
    </source>
</evidence>
<keyword evidence="2" id="KW-1185">Reference proteome</keyword>
<proteinExistence type="predicted"/>
<evidence type="ECO:0000313" key="2">
    <source>
        <dbReference type="Proteomes" id="UP000694861"/>
    </source>
</evidence>
<feature type="compositionally biased region" description="Acidic residues" evidence="1">
    <location>
        <begin position="177"/>
        <end position="187"/>
    </location>
</feature>
<feature type="region of interest" description="Disordered" evidence="1">
    <location>
        <begin position="161"/>
        <end position="207"/>
    </location>
</feature>
<evidence type="ECO:0000256" key="1">
    <source>
        <dbReference type="SAM" id="MobiDB-lite"/>
    </source>
</evidence>
<protein>
    <submittedName>
        <fullName evidence="3">Uncharacterized protein LOC103328658</fullName>
    </submittedName>
</protein>
<sequence>MRDLFIHSLIKIQLPQFLDSVSPQKIFISSNQNSSYHKPILSLSLSLPPQDMGNYVSCTLSTQIAKNSKAATKVIVPSGEIKQFYVPMKAAELMLETPNFFLVNTKSLHIGRRFSALNADEDLEIGDVYVMFPMKRLNSTVTPADMGALFLTASSATKRLSGRNVRVQPAEDKSGELDDDDDDEEEEDNKRMENWRENLDHEAAKPKLNLDDIEDFSAPEFMHRLSMCRSKKPLLETIAEEPVSVCSR</sequence>
<reference evidence="2" key="1">
    <citation type="journal article" date="2012" name="Nat. Commun.">
        <title>The genome of Prunus mume.</title>
        <authorList>
            <person name="Zhang Q."/>
            <person name="Chen W."/>
            <person name="Sun L."/>
            <person name="Zhao F."/>
            <person name="Huang B."/>
            <person name="Yang W."/>
            <person name="Tao Y."/>
            <person name="Wang J."/>
            <person name="Yuan Z."/>
            <person name="Fan G."/>
            <person name="Xing Z."/>
            <person name="Han C."/>
            <person name="Pan H."/>
            <person name="Zhong X."/>
            <person name="Shi W."/>
            <person name="Liang X."/>
            <person name="Du D."/>
            <person name="Sun F."/>
            <person name="Xu Z."/>
            <person name="Hao R."/>
            <person name="Lv T."/>
            <person name="Lv Y."/>
            <person name="Zheng Z."/>
            <person name="Sun M."/>
            <person name="Luo L."/>
            <person name="Cai M."/>
            <person name="Gao Y."/>
            <person name="Wang J."/>
            <person name="Yin Y."/>
            <person name="Xu X."/>
            <person name="Cheng T."/>
            <person name="Wang J."/>
        </authorList>
    </citation>
    <scope>NUCLEOTIDE SEQUENCE [LARGE SCALE GENOMIC DNA]</scope>
</reference>
<feature type="compositionally biased region" description="Basic and acidic residues" evidence="1">
    <location>
        <begin position="188"/>
        <end position="207"/>
    </location>
</feature>
<dbReference type="GeneID" id="103328658"/>
<name>A0ABM0NSS4_PRUMU</name>
<organism evidence="2 3">
    <name type="scientific">Prunus mume</name>
    <name type="common">Japanese apricot</name>
    <name type="synonym">Armeniaca mume</name>
    <dbReference type="NCBI Taxonomy" id="102107"/>
    <lineage>
        <taxon>Eukaryota</taxon>
        <taxon>Viridiplantae</taxon>
        <taxon>Streptophyta</taxon>
        <taxon>Embryophyta</taxon>
        <taxon>Tracheophyta</taxon>
        <taxon>Spermatophyta</taxon>
        <taxon>Magnoliopsida</taxon>
        <taxon>eudicotyledons</taxon>
        <taxon>Gunneridae</taxon>
        <taxon>Pentapetalae</taxon>
        <taxon>rosids</taxon>
        <taxon>fabids</taxon>
        <taxon>Rosales</taxon>
        <taxon>Rosaceae</taxon>
        <taxon>Amygdaloideae</taxon>
        <taxon>Amygdaleae</taxon>
        <taxon>Prunus</taxon>
    </lineage>
</organism>
<dbReference type="Pfam" id="PF14009">
    <property type="entry name" value="PADRE"/>
    <property type="match status" value="1"/>
</dbReference>
<dbReference type="Proteomes" id="UP000694861">
    <property type="component" value="Linkage group LG4"/>
</dbReference>
<dbReference type="PANTHER" id="PTHR33052">
    <property type="entry name" value="DUF4228 DOMAIN PROTEIN-RELATED"/>
    <property type="match status" value="1"/>
</dbReference>
<reference evidence="3" key="2">
    <citation type="submission" date="2025-08" db="UniProtKB">
        <authorList>
            <consortium name="RefSeq"/>
        </authorList>
    </citation>
    <scope>IDENTIFICATION</scope>
</reference>
<accession>A0ABM0NSS4</accession>
<dbReference type="RefSeq" id="XP_008229288.1">
    <property type="nucleotide sequence ID" value="XM_008231066.1"/>
</dbReference>
<dbReference type="InterPro" id="IPR025322">
    <property type="entry name" value="PADRE_dom"/>
</dbReference>